<comment type="caution">
    <text evidence="3">The sequence shown here is derived from an EMBL/GenBank/DDBJ whole genome shotgun (WGS) entry which is preliminary data.</text>
</comment>
<keyword evidence="1" id="KW-0378">Hydrolase</keyword>
<protein>
    <recommendedName>
        <fullName evidence="2">Peptidase A2 domain-containing protein</fullName>
    </recommendedName>
</protein>
<dbReference type="GO" id="GO:0006508">
    <property type="term" value="P:proteolysis"/>
    <property type="evidence" value="ECO:0007669"/>
    <property type="project" value="InterPro"/>
</dbReference>
<dbReference type="Gene3D" id="2.40.70.10">
    <property type="entry name" value="Acid Proteases"/>
    <property type="match status" value="1"/>
</dbReference>
<name>A0A1F6A447_9BACT</name>
<dbReference type="InterPro" id="IPR001995">
    <property type="entry name" value="Peptidase_A2_cat"/>
</dbReference>
<dbReference type="InterPro" id="IPR001969">
    <property type="entry name" value="Aspartic_peptidase_AS"/>
</dbReference>
<dbReference type="SUPFAM" id="SSF50630">
    <property type="entry name" value="Acid proteases"/>
    <property type="match status" value="1"/>
</dbReference>
<organism evidence="3 4">
    <name type="scientific">Candidatus Gottesmanbacteria bacterium RIFCSPHIGHO2_01_FULL_47_48</name>
    <dbReference type="NCBI Taxonomy" id="1798381"/>
    <lineage>
        <taxon>Bacteria</taxon>
        <taxon>Candidatus Gottesmaniibacteriota</taxon>
    </lineage>
</organism>
<dbReference type="PROSITE" id="PS50175">
    <property type="entry name" value="ASP_PROT_RETROV"/>
    <property type="match status" value="1"/>
</dbReference>
<reference evidence="3 4" key="1">
    <citation type="journal article" date="2016" name="Nat. Commun.">
        <title>Thousands of microbial genomes shed light on interconnected biogeochemical processes in an aquifer system.</title>
        <authorList>
            <person name="Anantharaman K."/>
            <person name="Brown C.T."/>
            <person name="Hug L.A."/>
            <person name="Sharon I."/>
            <person name="Castelle C.J."/>
            <person name="Probst A.J."/>
            <person name="Thomas B.C."/>
            <person name="Singh A."/>
            <person name="Wilkins M.J."/>
            <person name="Karaoz U."/>
            <person name="Brodie E.L."/>
            <person name="Williams K.H."/>
            <person name="Hubbard S.S."/>
            <person name="Banfield J.F."/>
        </authorList>
    </citation>
    <scope>NUCLEOTIDE SEQUENCE [LARGE SCALE GENOMIC DNA]</scope>
</reference>
<dbReference type="EMBL" id="MFJK01000008">
    <property type="protein sequence ID" value="OGG19212.1"/>
    <property type="molecule type" value="Genomic_DNA"/>
</dbReference>
<evidence type="ECO:0000313" key="3">
    <source>
        <dbReference type="EMBL" id="OGG19212.1"/>
    </source>
</evidence>
<evidence type="ECO:0000256" key="1">
    <source>
        <dbReference type="ARBA" id="ARBA00022801"/>
    </source>
</evidence>
<dbReference type="Proteomes" id="UP000177871">
    <property type="component" value="Unassembled WGS sequence"/>
</dbReference>
<dbReference type="STRING" id="1798381.A2721_00035"/>
<sequence length="139" mass="15479">MAKSTLLKFPFEYVRVSGLGILFYPIVSLDLKTIFGWKKFDFLVDTGADLTTLPATVLPYLGIEKEGLKESRTVGVGGIEVATWEMSVPLRLGTNEFLVKAAVTQDSSTPFLLGRKDLFEERFSLILDSKDKVTVIKEN</sequence>
<dbReference type="GO" id="GO:0004190">
    <property type="term" value="F:aspartic-type endopeptidase activity"/>
    <property type="evidence" value="ECO:0007669"/>
    <property type="project" value="InterPro"/>
</dbReference>
<dbReference type="PROSITE" id="PS00141">
    <property type="entry name" value="ASP_PROTEASE"/>
    <property type="match status" value="1"/>
</dbReference>
<dbReference type="InterPro" id="IPR021109">
    <property type="entry name" value="Peptidase_aspartic_dom_sf"/>
</dbReference>
<dbReference type="AlphaFoldDB" id="A0A1F6A447"/>
<gene>
    <name evidence="3" type="ORF">A2721_00035</name>
</gene>
<feature type="domain" description="Peptidase A2" evidence="2">
    <location>
        <begin position="40"/>
        <end position="118"/>
    </location>
</feature>
<evidence type="ECO:0000259" key="2">
    <source>
        <dbReference type="PROSITE" id="PS50175"/>
    </source>
</evidence>
<accession>A0A1F6A447</accession>
<evidence type="ECO:0000313" key="4">
    <source>
        <dbReference type="Proteomes" id="UP000177871"/>
    </source>
</evidence>
<proteinExistence type="predicted"/>
<dbReference type="Pfam" id="PF13975">
    <property type="entry name" value="gag-asp_proteas"/>
    <property type="match status" value="1"/>
</dbReference>